<dbReference type="Proteomes" id="UP001249851">
    <property type="component" value="Unassembled WGS sequence"/>
</dbReference>
<sequence length="1096" mass="120308">MEQMKSASRNMVVNPTFQEWMYEDEKHFTDAPIKRQITYREEIGLNPSEDPWKQRHDYGTKSARHGSSRALLLLVCILCVLSIAAIALNLLMFFGKLTYKCGCSADQSESVNAGALRSDVNILDRVKKLESNLIAIQDKLLTKANELQHLQVVLSSELNLTEIQLQKSDSNLAASLDEVRKNLTAKINDTIAHVLDTETKLETSLESTNKTLNHKILQNLVLLEIQINTTRALTQENGKLNEALTEVNSTLDSKLNWTTQLLEAKDESILDTVGTMNSSIHAKADAGFAELRITSADTKETISKINTTLLGTIVSEIEELNVDLNSTKSDLKASNIERDEILKTVNTTLVMKISGLKTDTDQLSSSLSASQLNLEKLNLTLTNVTAKIDSVDVLISQLSSSLATSQSNLAKVNETVLNNTQELKSAKQTLMQEDINTRDLISAVNTTLSIKDKRIVGASCSTDIAQQYTLSVTPDPSGSLYACDCRGHYGWGAQTITTPISIAASTMFLRQCVLMLVAATLLELSDTTVADVSLSPETWPSGEFDRLERMSLSRYERPKPLAVSEGKGLVAATTVPFAVHSGMDAMRKGGNAMDACLATALAEVVLATGSYVSYAGVTQILYYDKSSDRVYSVNGGWNTPLHGDPTQIPKVHTSGYNGASVLIPGFVSGVIDGANKFAKFPLKTLFEPAQYFAENGFKLPIGLATSIEQYYNEITLLRTKQGEVFKQPELAEFIRNVATSGKDYFYNGTWAEEMASLVEDQKGFITLDDMRRYQTSWETPLNLSYNGHDVFVSGNDWGGVELVEKLRLMELAGIGRTQGSSYLTNASEFFWLASIARFSYFISTFLNSNPRGLSILKQNFDLDFSNRVSRDSAEAIWEKIGSAQKMKNVNEIIKRLFGGEKSIHGSDGIVAADKEGNICSMIHTINSQMWGTGLFVTGVALPHSGAIFKSFVTQTNPGARLATALQPVIAFEHSNEQPQVRRAIMALAVVGSSYPVVVPQYVTNLLDAKMNPKEALEAPTFLLPSFMDFFQAVPIEEFSVDEKVLRDVRDLGQGVTELDYIQAFGPIGLGVALAIDEHEVMYGCTHPLRRGLAEGV</sequence>
<evidence type="ECO:0000256" key="4">
    <source>
        <dbReference type="SAM" id="Phobius"/>
    </source>
</evidence>
<feature type="transmembrane region" description="Helical" evidence="4">
    <location>
        <begin position="71"/>
        <end position="94"/>
    </location>
</feature>
<keyword evidence="2 5" id="KW-0378">Hydrolase</keyword>
<dbReference type="PRINTS" id="PR01210">
    <property type="entry name" value="GGTRANSPTASE"/>
</dbReference>
<dbReference type="EMBL" id="JARQWQ010000014">
    <property type="protein sequence ID" value="KAK2567597.1"/>
    <property type="molecule type" value="Genomic_DNA"/>
</dbReference>
<dbReference type="Pfam" id="PF01019">
    <property type="entry name" value="G_glu_transpept"/>
    <property type="match status" value="1"/>
</dbReference>
<keyword evidence="4" id="KW-1133">Transmembrane helix</keyword>
<dbReference type="AlphaFoldDB" id="A0AAD9QUG8"/>
<gene>
    <name evidence="5" type="ORF">P5673_008438</name>
</gene>
<dbReference type="GO" id="GO:0016740">
    <property type="term" value="F:transferase activity"/>
    <property type="evidence" value="ECO:0007669"/>
    <property type="project" value="UniProtKB-KW"/>
</dbReference>
<dbReference type="PANTHER" id="PTHR43199">
    <property type="entry name" value="GLUTATHIONE HYDROLASE"/>
    <property type="match status" value="1"/>
</dbReference>
<evidence type="ECO:0000256" key="1">
    <source>
        <dbReference type="ARBA" id="ARBA00022679"/>
    </source>
</evidence>
<reference evidence="5" key="2">
    <citation type="journal article" date="2023" name="Science">
        <title>Genomic signatures of disease resistance in endangered staghorn corals.</title>
        <authorList>
            <person name="Vollmer S.V."/>
            <person name="Selwyn J.D."/>
            <person name="Despard B.A."/>
            <person name="Roesel C.L."/>
        </authorList>
    </citation>
    <scope>NUCLEOTIDE SEQUENCE</scope>
    <source>
        <strain evidence="5">K2</strain>
    </source>
</reference>
<evidence type="ECO:0000256" key="2">
    <source>
        <dbReference type="ARBA" id="ARBA00022801"/>
    </source>
</evidence>
<keyword evidence="3" id="KW-0865">Zymogen</keyword>
<dbReference type="Gene3D" id="3.60.20.40">
    <property type="match status" value="1"/>
</dbReference>
<proteinExistence type="predicted"/>
<keyword evidence="1" id="KW-0808">Transferase</keyword>
<keyword evidence="4" id="KW-0812">Transmembrane</keyword>
<dbReference type="InterPro" id="IPR043137">
    <property type="entry name" value="GGT_ssub_C"/>
</dbReference>
<evidence type="ECO:0000313" key="6">
    <source>
        <dbReference type="Proteomes" id="UP001249851"/>
    </source>
</evidence>
<evidence type="ECO:0000313" key="5">
    <source>
        <dbReference type="EMBL" id="KAK2567597.1"/>
    </source>
</evidence>
<dbReference type="SUPFAM" id="SSF56235">
    <property type="entry name" value="N-terminal nucleophile aminohydrolases (Ntn hydrolases)"/>
    <property type="match status" value="1"/>
</dbReference>
<protein>
    <submittedName>
        <fullName evidence="5">Glutathione hydrolase proenzyme</fullName>
    </submittedName>
</protein>
<dbReference type="InterPro" id="IPR029055">
    <property type="entry name" value="Ntn_hydrolases_N"/>
</dbReference>
<keyword evidence="4" id="KW-0472">Membrane</keyword>
<keyword evidence="6" id="KW-1185">Reference proteome</keyword>
<evidence type="ECO:0000256" key="3">
    <source>
        <dbReference type="ARBA" id="ARBA00023145"/>
    </source>
</evidence>
<comment type="caution">
    <text evidence="5">The sequence shown here is derived from an EMBL/GenBank/DDBJ whole genome shotgun (WGS) entry which is preliminary data.</text>
</comment>
<accession>A0AAD9QUG8</accession>
<dbReference type="GO" id="GO:0016787">
    <property type="term" value="F:hydrolase activity"/>
    <property type="evidence" value="ECO:0007669"/>
    <property type="project" value="UniProtKB-KW"/>
</dbReference>
<name>A0AAD9QUG8_ACRCE</name>
<reference evidence="5" key="1">
    <citation type="journal article" date="2023" name="G3 (Bethesda)">
        <title>Whole genome assembly and annotation of the endangered Caribbean coral Acropora cervicornis.</title>
        <authorList>
            <person name="Selwyn J.D."/>
            <person name="Vollmer S.V."/>
        </authorList>
    </citation>
    <scope>NUCLEOTIDE SEQUENCE</scope>
    <source>
        <strain evidence="5">K2</strain>
    </source>
</reference>
<dbReference type="InterPro" id="IPR051792">
    <property type="entry name" value="GGT_bact"/>
</dbReference>
<dbReference type="PANTHER" id="PTHR43199:SF1">
    <property type="entry name" value="GLUTATHIONE HYDROLASE PROENZYME"/>
    <property type="match status" value="1"/>
</dbReference>
<organism evidence="5 6">
    <name type="scientific">Acropora cervicornis</name>
    <name type="common">Staghorn coral</name>
    <dbReference type="NCBI Taxonomy" id="6130"/>
    <lineage>
        <taxon>Eukaryota</taxon>
        <taxon>Metazoa</taxon>
        <taxon>Cnidaria</taxon>
        <taxon>Anthozoa</taxon>
        <taxon>Hexacorallia</taxon>
        <taxon>Scleractinia</taxon>
        <taxon>Astrocoeniina</taxon>
        <taxon>Acroporidae</taxon>
        <taxon>Acropora</taxon>
    </lineage>
</organism>